<feature type="non-terminal residue" evidence="1">
    <location>
        <position position="124"/>
    </location>
</feature>
<organism evidence="1 2">
    <name type="scientific">Lentinula boryana</name>
    <dbReference type="NCBI Taxonomy" id="40481"/>
    <lineage>
        <taxon>Eukaryota</taxon>
        <taxon>Fungi</taxon>
        <taxon>Dikarya</taxon>
        <taxon>Basidiomycota</taxon>
        <taxon>Agaricomycotina</taxon>
        <taxon>Agaricomycetes</taxon>
        <taxon>Agaricomycetidae</taxon>
        <taxon>Agaricales</taxon>
        <taxon>Marasmiineae</taxon>
        <taxon>Omphalotaceae</taxon>
        <taxon>Lentinula</taxon>
    </lineage>
</organism>
<comment type="caution">
    <text evidence="1">The sequence shown here is derived from an EMBL/GenBank/DDBJ whole genome shotgun (WGS) entry which is preliminary data.</text>
</comment>
<sequence length="124" mass="13709">MTTSTKLGDDFLRVPKLDISGKNWVIYKDRLKWSIDARGLLKHVDGSTPTVETTVTSTDGSKTVSNAEAVLEWKKGEAIVKQQIAGTIPDSLFIKHRSKGSAKELFDALAAEFERKSRMVSVDL</sequence>
<evidence type="ECO:0000313" key="2">
    <source>
        <dbReference type="Proteomes" id="UP001163828"/>
    </source>
</evidence>
<evidence type="ECO:0000313" key="1">
    <source>
        <dbReference type="EMBL" id="KAJ3997583.1"/>
    </source>
</evidence>
<proteinExistence type="predicted"/>
<name>A0ABQ8QGF7_9AGAR</name>
<protein>
    <recommendedName>
        <fullName evidence="3">Activator of Hsp90 ATPase N-terminal domain-containing protein</fullName>
    </recommendedName>
</protein>
<gene>
    <name evidence="1" type="ORF">F5050DRAFT_1569079</name>
</gene>
<dbReference type="EMBL" id="MU790579">
    <property type="protein sequence ID" value="KAJ3997583.1"/>
    <property type="molecule type" value="Genomic_DNA"/>
</dbReference>
<keyword evidence="2" id="KW-1185">Reference proteome</keyword>
<evidence type="ECO:0008006" key="3">
    <source>
        <dbReference type="Google" id="ProtNLM"/>
    </source>
</evidence>
<dbReference type="Proteomes" id="UP001163828">
    <property type="component" value="Unassembled WGS sequence"/>
</dbReference>
<reference evidence="1" key="1">
    <citation type="submission" date="2022-08" db="EMBL/GenBank/DDBJ databases">
        <authorList>
            <consortium name="DOE Joint Genome Institute"/>
            <person name="Min B."/>
            <person name="Riley R."/>
            <person name="Sierra-Patev S."/>
            <person name="Naranjo-Ortiz M."/>
            <person name="Looney B."/>
            <person name="Konkel Z."/>
            <person name="Slot J.C."/>
            <person name="Sakamoto Y."/>
            <person name="Steenwyk J.L."/>
            <person name="Rokas A."/>
            <person name="Carro J."/>
            <person name="Camarero S."/>
            <person name="Ferreira P."/>
            <person name="Molpeceres G."/>
            <person name="Ruiz-Duenas F.J."/>
            <person name="Serrano A."/>
            <person name="Henrissat B."/>
            <person name="Drula E."/>
            <person name="Hughes K.W."/>
            <person name="Mata J.L."/>
            <person name="Ishikawa N.K."/>
            <person name="Vargas-Isla R."/>
            <person name="Ushijima S."/>
            <person name="Smith C.A."/>
            <person name="Ahrendt S."/>
            <person name="Andreopoulos W."/>
            <person name="He G."/>
            <person name="Labutti K."/>
            <person name="Lipzen A."/>
            <person name="Ng V."/>
            <person name="Sandor L."/>
            <person name="Barry K."/>
            <person name="Martinez A.T."/>
            <person name="Xiao Y."/>
            <person name="Gibbons J.G."/>
            <person name="Terashima K."/>
            <person name="Hibbett D.S."/>
            <person name="Grigoriev I.V."/>
        </authorList>
    </citation>
    <scope>NUCLEOTIDE SEQUENCE</scope>
    <source>
        <strain evidence="1">TFB10827</strain>
    </source>
</reference>
<accession>A0ABQ8QGF7</accession>